<accession>A0A1M4YPG3</accession>
<dbReference type="InterPro" id="IPR003959">
    <property type="entry name" value="ATPase_AAA_core"/>
</dbReference>
<reference evidence="10" key="1">
    <citation type="submission" date="2016-11" db="EMBL/GenBank/DDBJ databases">
        <authorList>
            <person name="Varghese N."/>
            <person name="Submissions S."/>
        </authorList>
    </citation>
    <scope>NUCLEOTIDE SEQUENCE [LARGE SCALE GENOMIC DNA]</scope>
    <source>
        <strain evidence="10">DSM 29326</strain>
    </source>
</reference>
<dbReference type="GO" id="GO:0009376">
    <property type="term" value="C:HslUV protease complex"/>
    <property type="evidence" value="ECO:0007669"/>
    <property type="project" value="InterPro"/>
</dbReference>
<dbReference type="InterPro" id="IPR027417">
    <property type="entry name" value="P-loop_NTPase"/>
</dbReference>
<dbReference type="NCBIfam" id="NF003544">
    <property type="entry name" value="PRK05201.1"/>
    <property type="match status" value="1"/>
</dbReference>
<dbReference type="Gene3D" id="3.40.50.300">
    <property type="entry name" value="P-loop containing nucleotide triphosphate hydrolases"/>
    <property type="match status" value="2"/>
</dbReference>
<dbReference type="CDD" id="cd19498">
    <property type="entry name" value="RecA-like_HslU"/>
    <property type="match status" value="1"/>
</dbReference>
<evidence type="ECO:0000256" key="1">
    <source>
        <dbReference type="ARBA" id="ARBA00004496"/>
    </source>
</evidence>
<evidence type="ECO:0000256" key="5">
    <source>
        <dbReference type="ARBA" id="ARBA00022840"/>
    </source>
</evidence>
<comment type="subcellular location">
    <subcellularLocation>
        <location evidence="1">Cytoplasm</location>
    </subcellularLocation>
</comment>
<dbReference type="InterPro" id="IPR004491">
    <property type="entry name" value="HslU"/>
</dbReference>
<dbReference type="GO" id="GO:0016887">
    <property type="term" value="F:ATP hydrolysis activity"/>
    <property type="evidence" value="ECO:0007669"/>
    <property type="project" value="InterPro"/>
</dbReference>
<keyword evidence="4" id="KW-0547">Nucleotide-binding</keyword>
<organism evidence="9 10">
    <name type="scientific">Loktanella atrilutea</name>
    <dbReference type="NCBI Taxonomy" id="366533"/>
    <lineage>
        <taxon>Bacteria</taxon>
        <taxon>Pseudomonadati</taxon>
        <taxon>Pseudomonadota</taxon>
        <taxon>Alphaproteobacteria</taxon>
        <taxon>Rhodobacterales</taxon>
        <taxon>Roseobacteraceae</taxon>
        <taxon>Loktanella</taxon>
    </lineage>
</organism>
<keyword evidence="5 9" id="KW-0067">ATP-binding</keyword>
<dbReference type="GO" id="GO:0008233">
    <property type="term" value="F:peptidase activity"/>
    <property type="evidence" value="ECO:0007669"/>
    <property type="project" value="UniProtKB-KW"/>
</dbReference>
<sequence length="432" mass="48043">MTDLTPREIVSELDRYIIGQNDAKRAVAVAMRNRWRRQQLGDDLRDEVYPKNILMIGPTGVGKTEISRRLAKLARAPFIKVEATKFTEVGYVGRDVEQIIRDLVESAIVETRTWMREDVKTKAIEAAMERVVTAVAGKDAREGTREMFRKKLKDGLLDDTVIELELKDTSNPLGGFEIPGQQPGMMNLADMFGKMSGGRTVKKRMTVAESYDALIADEADKLLDDETVTKAALEAVEQSGIVFLDEIDKVCAKSDARSADVSREGVQRDLLPLIEGTTVSTKHGPIKTDHILFIASGAFHVAKPSDLLPELQGRLPIRVELRALTEEDFVRILTETDNALTLQYSALMKTENVIVTFSEDGIAELAKIAAQVNESVENIGARRLYTVIERVFEDLSFTAPDRGGEEIVIDAAFVEKHLGEMSRSTDLSRYVL</sequence>
<dbReference type="InterPro" id="IPR050052">
    <property type="entry name" value="ATP-dep_Clp_protease_ClpX"/>
</dbReference>
<evidence type="ECO:0000259" key="8">
    <source>
        <dbReference type="SMART" id="SM01086"/>
    </source>
</evidence>
<dbReference type="STRING" id="366533.SAMN05444339_103191"/>
<gene>
    <name evidence="9" type="ORF">SAMN05444339_103191</name>
</gene>
<dbReference type="InterPro" id="IPR003593">
    <property type="entry name" value="AAA+_ATPase"/>
</dbReference>
<evidence type="ECO:0000256" key="6">
    <source>
        <dbReference type="ARBA" id="ARBA00023186"/>
    </source>
</evidence>
<dbReference type="Gene3D" id="1.10.8.60">
    <property type="match status" value="1"/>
</dbReference>
<name>A0A1M4YPG3_LOKAT</name>
<evidence type="ECO:0000313" key="9">
    <source>
        <dbReference type="EMBL" id="SHF07286.1"/>
    </source>
</evidence>
<comment type="similarity">
    <text evidence="2">Belongs to the ClpX chaperone family. HslU subfamily.</text>
</comment>
<dbReference type="NCBIfam" id="TIGR00390">
    <property type="entry name" value="hslU"/>
    <property type="match status" value="1"/>
</dbReference>
<evidence type="ECO:0000256" key="3">
    <source>
        <dbReference type="ARBA" id="ARBA00022490"/>
    </source>
</evidence>
<dbReference type="GO" id="GO:0051603">
    <property type="term" value="P:proteolysis involved in protein catabolic process"/>
    <property type="evidence" value="ECO:0007669"/>
    <property type="project" value="TreeGrafter"/>
</dbReference>
<dbReference type="RefSeq" id="WP_072856859.1">
    <property type="nucleotide sequence ID" value="NZ_FQUE01000003.1"/>
</dbReference>
<dbReference type="SUPFAM" id="SSF52540">
    <property type="entry name" value="P-loop containing nucleoside triphosphate hydrolases"/>
    <property type="match status" value="1"/>
</dbReference>
<dbReference type="EMBL" id="FQUE01000003">
    <property type="protein sequence ID" value="SHF07286.1"/>
    <property type="molecule type" value="Genomic_DNA"/>
</dbReference>
<keyword evidence="10" id="KW-1185">Reference proteome</keyword>
<dbReference type="PANTHER" id="PTHR48102:SF3">
    <property type="entry name" value="ATP-DEPENDENT PROTEASE ATPASE SUBUNIT HSLU"/>
    <property type="match status" value="1"/>
</dbReference>
<keyword evidence="3" id="KW-0963">Cytoplasm</keyword>
<evidence type="ECO:0000313" key="10">
    <source>
        <dbReference type="Proteomes" id="UP000183987"/>
    </source>
</evidence>
<dbReference type="SMART" id="SM00382">
    <property type="entry name" value="AAA"/>
    <property type="match status" value="1"/>
</dbReference>
<dbReference type="Proteomes" id="UP000183987">
    <property type="component" value="Unassembled WGS sequence"/>
</dbReference>
<dbReference type="OrthoDB" id="9804062at2"/>
<dbReference type="Pfam" id="PF07724">
    <property type="entry name" value="AAA_2"/>
    <property type="match status" value="1"/>
</dbReference>
<proteinExistence type="inferred from homology"/>
<keyword evidence="9" id="KW-0378">Hydrolase</keyword>
<dbReference type="SMART" id="SM01086">
    <property type="entry name" value="ClpB_D2-small"/>
    <property type="match status" value="1"/>
</dbReference>
<keyword evidence="6" id="KW-0143">Chaperone</keyword>
<keyword evidence="9" id="KW-0645">Protease</keyword>
<dbReference type="InterPro" id="IPR019489">
    <property type="entry name" value="Clp_ATPase_C"/>
</dbReference>
<dbReference type="FunFam" id="3.40.50.300:FF:000220">
    <property type="entry name" value="ATP-dependent protease ATPase subunit HslU"/>
    <property type="match status" value="1"/>
</dbReference>
<evidence type="ECO:0000259" key="7">
    <source>
        <dbReference type="SMART" id="SM00382"/>
    </source>
</evidence>
<protein>
    <submittedName>
        <fullName evidence="9">ATP-dependent HslUV protease ATP-binding subunit HslU</fullName>
    </submittedName>
</protein>
<dbReference type="PANTHER" id="PTHR48102">
    <property type="entry name" value="ATP-DEPENDENT CLP PROTEASE ATP-BINDING SUBUNIT CLPX-LIKE, MITOCHONDRIAL-RELATED"/>
    <property type="match status" value="1"/>
</dbReference>
<dbReference type="FunFam" id="3.40.50.300:FF:000213">
    <property type="entry name" value="ATP-dependent protease ATPase subunit HslU"/>
    <property type="match status" value="1"/>
</dbReference>
<evidence type="ECO:0000256" key="2">
    <source>
        <dbReference type="ARBA" id="ARBA00009771"/>
    </source>
</evidence>
<dbReference type="AlphaFoldDB" id="A0A1M4YPG3"/>
<dbReference type="GO" id="GO:0005524">
    <property type="term" value="F:ATP binding"/>
    <property type="evidence" value="ECO:0007669"/>
    <property type="project" value="UniProtKB-KW"/>
</dbReference>
<feature type="domain" description="AAA+ ATPase" evidence="7">
    <location>
        <begin position="49"/>
        <end position="321"/>
    </location>
</feature>
<feature type="domain" description="Clp ATPase C-terminal" evidence="8">
    <location>
        <begin position="324"/>
        <end position="413"/>
    </location>
</feature>
<evidence type="ECO:0000256" key="4">
    <source>
        <dbReference type="ARBA" id="ARBA00022741"/>
    </source>
</evidence>
<dbReference type="Pfam" id="PF00004">
    <property type="entry name" value="AAA"/>
    <property type="match status" value="1"/>
</dbReference>